<protein>
    <submittedName>
        <fullName evidence="1">Uncharacterized protein</fullName>
    </submittedName>
</protein>
<evidence type="ECO:0000313" key="1">
    <source>
        <dbReference type="EMBL" id="KRF98627.1"/>
    </source>
</evidence>
<dbReference type="PANTHER" id="PTHR20898:SF0">
    <property type="entry name" value="DAEDALUS ON 3-RELATED"/>
    <property type="match status" value="1"/>
</dbReference>
<dbReference type="OrthoDB" id="7840513at2759"/>
<sequence length="168" mass="19610">MCFRYSVLLITSRVELTNLKCIPLDEKFAAFDYCRIKSVNRSFKYLSLKIKLLQVPITNISVNVSLLKRLNGYKPFLYNITFDACKFMSSKNKNPLINYFYSFIAEHSNLNHSCPYIHDLIVDKVSIEFLNHQLTEILPFPEGDYAAYTSWYAYGKNRADVQVYLSKT</sequence>
<gene>
    <name evidence="1" type="primary">Dwil\GK27139</name>
    <name evidence="1" type="ORF">Dwil_GK27139</name>
</gene>
<accession>A0A0Q9WQY4</accession>
<dbReference type="Proteomes" id="UP000007798">
    <property type="component" value="Unassembled WGS sequence"/>
</dbReference>
<dbReference type="Pfam" id="PF06477">
    <property type="entry name" value="DUF1091"/>
    <property type="match status" value="1"/>
</dbReference>
<proteinExistence type="predicted"/>
<organism evidence="1 2">
    <name type="scientific">Drosophila willistoni</name>
    <name type="common">Fruit fly</name>
    <dbReference type="NCBI Taxonomy" id="7260"/>
    <lineage>
        <taxon>Eukaryota</taxon>
        <taxon>Metazoa</taxon>
        <taxon>Ecdysozoa</taxon>
        <taxon>Arthropoda</taxon>
        <taxon>Hexapoda</taxon>
        <taxon>Insecta</taxon>
        <taxon>Pterygota</taxon>
        <taxon>Neoptera</taxon>
        <taxon>Endopterygota</taxon>
        <taxon>Diptera</taxon>
        <taxon>Brachycera</taxon>
        <taxon>Muscomorpha</taxon>
        <taxon>Ephydroidea</taxon>
        <taxon>Drosophilidae</taxon>
        <taxon>Drosophila</taxon>
        <taxon>Sophophora</taxon>
    </lineage>
</organism>
<evidence type="ECO:0000313" key="2">
    <source>
        <dbReference type="Proteomes" id="UP000007798"/>
    </source>
</evidence>
<dbReference type="InParanoid" id="A0A0Q9WQY4"/>
<keyword evidence="2" id="KW-1185">Reference proteome</keyword>
<dbReference type="EMBL" id="CH963913">
    <property type="protein sequence ID" value="KRF98627.1"/>
    <property type="molecule type" value="Genomic_DNA"/>
</dbReference>
<dbReference type="InterPro" id="IPR010512">
    <property type="entry name" value="DUF1091"/>
</dbReference>
<dbReference type="PANTHER" id="PTHR20898">
    <property type="entry name" value="DAEDALUS ON 3-RELATED-RELATED"/>
    <property type="match status" value="1"/>
</dbReference>
<dbReference type="AlphaFoldDB" id="A0A0Q9WQY4"/>
<name>A0A0Q9WQY4_DROWI</name>
<dbReference type="SMART" id="SM00697">
    <property type="entry name" value="DM8"/>
    <property type="match status" value="1"/>
</dbReference>
<reference evidence="1 2" key="1">
    <citation type="journal article" date="2007" name="Nature">
        <title>Evolution of genes and genomes on the Drosophila phylogeny.</title>
        <authorList>
            <consortium name="Drosophila 12 Genomes Consortium"/>
            <person name="Clark A.G."/>
            <person name="Eisen M.B."/>
            <person name="Smith D.R."/>
            <person name="Bergman C.M."/>
            <person name="Oliver B."/>
            <person name="Markow T.A."/>
            <person name="Kaufman T.C."/>
            <person name="Kellis M."/>
            <person name="Gelbart W."/>
            <person name="Iyer V.N."/>
            <person name="Pollard D.A."/>
            <person name="Sackton T.B."/>
            <person name="Larracuente A.M."/>
            <person name="Singh N.D."/>
            <person name="Abad J.P."/>
            <person name="Abt D.N."/>
            <person name="Adryan B."/>
            <person name="Aguade M."/>
            <person name="Akashi H."/>
            <person name="Anderson W.W."/>
            <person name="Aquadro C.F."/>
            <person name="Ardell D.H."/>
            <person name="Arguello R."/>
            <person name="Artieri C.G."/>
            <person name="Barbash D.A."/>
            <person name="Barker D."/>
            <person name="Barsanti P."/>
            <person name="Batterham P."/>
            <person name="Batzoglou S."/>
            <person name="Begun D."/>
            <person name="Bhutkar A."/>
            <person name="Blanco E."/>
            <person name="Bosak S.A."/>
            <person name="Bradley R.K."/>
            <person name="Brand A.D."/>
            <person name="Brent M.R."/>
            <person name="Brooks A.N."/>
            <person name="Brown R.H."/>
            <person name="Butlin R.K."/>
            <person name="Caggese C."/>
            <person name="Calvi B.R."/>
            <person name="Bernardo de Carvalho A."/>
            <person name="Caspi A."/>
            <person name="Castrezana S."/>
            <person name="Celniker S.E."/>
            <person name="Chang J.L."/>
            <person name="Chapple C."/>
            <person name="Chatterji S."/>
            <person name="Chinwalla A."/>
            <person name="Civetta A."/>
            <person name="Clifton S.W."/>
            <person name="Comeron J.M."/>
            <person name="Costello J.C."/>
            <person name="Coyne J.A."/>
            <person name="Daub J."/>
            <person name="David R.G."/>
            <person name="Delcher A.L."/>
            <person name="Delehaunty K."/>
            <person name="Do C.B."/>
            <person name="Ebling H."/>
            <person name="Edwards K."/>
            <person name="Eickbush T."/>
            <person name="Evans J.D."/>
            <person name="Filipski A."/>
            <person name="Findeiss S."/>
            <person name="Freyhult E."/>
            <person name="Fulton L."/>
            <person name="Fulton R."/>
            <person name="Garcia A.C."/>
            <person name="Gardiner A."/>
            <person name="Garfield D.A."/>
            <person name="Garvin B.E."/>
            <person name="Gibson G."/>
            <person name="Gilbert D."/>
            <person name="Gnerre S."/>
            <person name="Godfrey J."/>
            <person name="Good R."/>
            <person name="Gotea V."/>
            <person name="Gravely B."/>
            <person name="Greenberg A.J."/>
            <person name="Griffiths-Jones S."/>
            <person name="Gross S."/>
            <person name="Guigo R."/>
            <person name="Gustafson E.A."/>
            <person name="Haerty W."/>
            <person name="Hahn M.W."/>
            <person name="Halligan D.L."/>
            <person name="Halpern A.L."/>
            <person name="Halter G.M."/>
            <person name="Han M.V."/>
            <person name="Heger A."/>
            <person name="Hillier L."/>
            <person name="Hinrichs A.S."/>
            <person name="Holmes I."/>
            <person name="Hoskins R.A."/>
            <person name="Hubisz M.J."/>
            <person name="Hultmark D."/>
            <person name="Huntley M.A."/>
            <person name="Jaffe D.B."/>
            <person name="Jagadeeshan S."/>
            <person name="Jeck W.R."/>
            <person name="Johnson J."/>
            <person name="Jones C.D."/>
            <person name="Jordan W.C."/>
            <person name="Karpen G.H."/>
            <person name="Kataoka E."/>
            <person name="Keightley P.D."/>
            <person name="Kheradpour P."/>
            <person name="Kirkness E.F."/>
            <person name="Koerich L.B."/>
            <person name="Kristiansen K."/>
            <person name="Kudrna D."/>
            <person name="Kulathinal R.J."/>
            <person name="Kumar S."/>
            <person name="Kwok R."/>
            <person name="Lander E."/>
            <person name="Langley C.H."/>
            <person name="Lapoint R."/>
            <person name="Lazzaro B.P."/>
            <person name="Lee S.J."/>
            <person name="Levesque L."/>
            <person name="Li R."/>
            <person name="Lin C.F."/>
            <person name="Lin M.F."/>
            <person name="Lindblad-Toh K."/>
            <person name="Llopart A."/>
            <person name="Long M."/>
            <person name="Low L."/>
            <person name="Lozovsky E."/>
            <person name="Lu J."/>
            <person name="Luo M."/>
            <person name="Machado C.A."/>
            <person name="Makalowski W."/>
            <person name="Marzo M."/>
            <person name="Matsuda M."/>
            <person name="Matzkin L."/>
            <person name="McAllister B."/>
            <person name="McBride C.S."/>
            <person name="McKernan B."/>
            <person name="McKernan K."/>
            <person name="Mendez-Lago M."/>
            <person name="Minx P."/>
            <person name="Mollenhauer M.U."/>
            <person name="Montooth K."/>
            <person name="Mount S.M."/>
            <person name="Mu X."/>
            <person name="Myers E."/>
            <person name="Negre B."/>
            <person name="Newfeld S."/>
            <person name="Nielsen R."/>
            <person name="Noor M.A."/>
            <person name="O'Grady P."/>
            <person name="Pachter L."/>
            <person name="Papaceit M."/>
            <person name="Parisi M.J."/>
            <person name="Parisi M."/>
            <person name="Parts L."/>
            <person name="Pedersen J.S."/>
            <person name="Pesole G."/>
            <person name="Phillippy A.M."/>
            <person name="Ponting C.P."/>
            <person name="Pop M."/>
            <person name="Porcelli D."/>
            <person name="Powell J.R."/>
            <person name="Prohaska S."/>
            <person name="Pruitt K."/>
            <person name="Puig M."/>
            <person name="Quesneville H."/>
            <person name="Ram K.R."/>
            <person name="Rand D."/>
            <person name="Rasmussen M.D."/>
            <person name="Reed L.K."/>
            <person name="Reenan R."/>
            <person name="Reily A."/>
            <person name="Remington K.A."/>
            <person name="Rieger T.T."/>
            <person name="Ritchie M.G."/>
            <person name="Robin C."/>
            <person name="Rogers Y.H."/>
            <person name="Rohde C."/>
            <person name="Rozas J."/>
            <person name="Rubenfield M.J."/>
            <person name="Ruiz A."/>
            <person name="Russo S."/>
            <person name="Salzberg S.L."/>
            <person name="Sanchez-Gracia A."/>
            <person name="Saranga D.J."/>
            <person name="Sato H."/>
            <person name="Schaeffer S.W."/>
            <person name="Schatz M.C."/>
            <person name="Schlenke T."/>
            <person name="Schwartz R."/>
            <person name="Segarra C."/>
            <person name="Singh R.S."/>
            <person name="Sirot L."/>
            <person name="Sirota M."/>
            <person name="Sisneros N.B."/>
            <person name="Smith C.D."/>
            <person name="Smith T.F."/>
            <person name="Spieth J."/>
            <person name="Stage D.E."/>
            <person name="Stark A."/>
            <person name="Stephan W."/>
            <person name="Strausberg R.L."/>
            <person name="Strempel S."/>
            <person name="Sturgill D."/>
            <person name="Sutton G."/>
            <person name="Sutton G.G."/>
            <person name="Tao W."/>
            <person name="Teichmann S."/>
            <person name="Tobari Y.N."/>
            <person name="Tomimura Y."/>
            <person name="Tsolas J.M."/>
            <person name="Valente V.L."/>
            <person name="Venter E."/>
            <person name="Venter J.C."/>
            <person name="Vicario S."/>
            <person name="Vieira F.G."/>
            <person name="Vilella A.J."/>
            <person name="Villasante A."/>
            <person name="Walenz B."/>
            <person name="Wang J."/>
            <person name="Wasserman M."/>
            <person name="Watts T."/>
            <person name="Wilson D."/>
            <person name="Wilson R.K."/>
            <person name="Wing R.A."/>
            <person name="Wolfner M.F."/>
            <person name="Wong A."/>
            <person name="Wong G.K."/>
            <person name="Wu C.I."/>
            <person name="Wu G."/>
            <person name="Yamamoto D."/>
            <person name="Yang H.P."/>
            <person name="Yang S.P."/>
            <person name="Yorke J.A."/>
            <person name="Yoshida K."/>
            <person name="Zdobnov E."/>
            <person name="Zhang P."/>
            <person name="Zhang Y."/>
            <person name="Zimin A.V."/>
            <person name="Baldwin J."/>
            <person name="Abdouelleil A."/>
            <person name="Abdulkadir J."/>
            <person name="Abebe A."/>
            <person name="Abera B."/>
            <person name="Abreu J."/>
            <person name="Acer S.C."/>
            <person name="Aftuck L."/>
            <person name="Alexander A."/>
            <person name="An P."/>
            <person name="Anderson E."/>
            <person name="Anderson S."/>
            <person name="Arachi H."/>
            <person name="Azer M."/>
            <person name="Bachantsang P."/>
            <person name="Barry A."/>
            <person name="Bayul T."/>
            <person name="Berlin A."/>
            <person name="Bessette D."/>
            <person name="Bloom T."/>
            <person name="Blye J."/>
            <person name="Boguslavskiy L."/>
            <person name="Bonnet C."/>
            <person name="Boukhgalter B."/>
            <person name="Bourzgui I."/>
            <person name="Brown A."/>
            <person name="Cahill P."/>
            <person name="Channer S."/>
            <person name="Cheshatsang Y."/>
            <person name="Chuda L."/>
            <person name="Citroen M."/>
            <person name="Collymore A."/>
            <person name="Cooke P."/>
            <person name="Costello M."/>
            <person name="D'Aco K."/>
            <person name="Daza R."/>
            <person name="De Haan G."/>
            <person name="DeGray S."/>
            <person name="DeMaso C."/>
            <person name="Dhargay N."/>
            <person name="Dooley K."/>
            <person name="Dooley E."/>
            <person name="Doricent M."/>
            <person name="Dorje P."/>
            <person name="Dorjee K."/>
            <person name="Dupes A."/>
            <person name="Elong R."/>
            <person name="Falk J."/>
            <person name="Farina A."/>
            <person name="Faro S."/>
            <person name="Ferguson D."/>
            <person name="Fisher S."/>
            <person name="Foley C.D."/>
            <person name="Franke A."/>
            <person name="Friedrich D."/>
            <person name="Gadbois L."/>
            <person name="Gearin G."/>
            <person name="Gearin C.R."/>
            <person name="Giannoukos G."/>
            <person name="Goode T."/>
            <person name="Graham J."/>
            <person name="Grandbois E."/>
            <person name="Grewal S."/>
            <person name="Gyaltsen K."/>
            <person name="Hafez N."/>
            <person name="Hagos B."/>
            <person name="Hall J."/>
            <person name="Henson C."/>
            <person name="Hollinger A."/>
            <person name="Honan T."/>
            <person name="Huard M.D."/>
            <person name="Hughes L."/>
            <person name="Hurhula B."/>
            <person name="Husby M.E."/>
            <person name="Kamat A."/>
            <person name="Kanga B."/>
            <person name="Kashin S."/>
            <person name="Khazanovich D."/>
            <person name="Kisner P."/>
            <person name="Lance K."/>
            <person name="Lara M."/>
            <person name="Lee W."/>
            <person name="Lennon N."/>
            <person name="Letendre F."/>
            <person name="LeVine R."/>
            <person name="Lipovsky A."/>
            <person name="Liu X."/>
            <person name="Liu J."/>
            <person name="Liu S."/>
            <person name="Lokyitsang T."/>
            <person name="Lokyitsang Y."/>
            <person name="Lubonja R."/>
            <person name="Lui A."/>
            <person name="MacDonald P."/>
            <person name="Magnisalis V."/>
            <person name="Maru K."/>
            <person name="Matthews C."/>
            <person name="McCusker W."/>
            <person name="McDonough S."/>
            <person name="Mehta T."/>
            <person name="Meldrim J."/>
            <person name="Meneus L."/>
            <person name="Mihai O."/>
            <person name="Mihalev A."/>
            <person name="Mihova T."/>
            <person name="Mittelman R."/>
            <person name="Mlenga V."/>
            <person name="Montmayeur A."/>
            <person name="Mulrain L."/>
            <person name="Navidi A."/>
            <person name="Naylor J."/>
            <person name="Negash T."/>
            <person name="Nguyen T."/>
            <person name="Nguyen N."/>
            <person name="Nicol R."/>
            <person name="Norbu C."/>
            <person name="Norbu N."/>
            <person name="Novod N."/>
            <person name="O'Neill B."/>
            <person name="Osman S."/>
            <person name="Markiewicz E."/>
            <person name="Oyono O.L."/>
            <person name="Patti C."/>
            <person name="Phunkhang P."/>
            <person name="Pierre F."/>
            <person name="Priest M."/>
            <person name="Raghuraman S."/>
            <person name="Rege F."/>
            <person name="Reyes R."/>
            <person name="Rise C."/>
            <person name="Rogov P."/>
            <person name="Ross K."/>
            <person name="Ryan E."/>
            <person name="Settipalli S."/>
            <person name="Shea T."/>
            <person name="Sherpa N."/>
            <person name="Shi L."/>
            <person name="Shih D."/>
            <person name="Sparrow T."/>
            <person name="Spaulding J."/>
            <person name="Stalker J."/>
            <person name="Stange-Thomann N."/>
            <person name="Stavropoulos S."/>
            <person name="Stone C."/>
            <person name="Strader C."/>
            <person name="Tesfaye S."/>
            <person name="Thomson T."/>
            <person name="Thoulutsang Y."/>
            <person name="Thoulutsang D."/>
            <person name="Topham K."/>
            <person name="Topping I."/>
            <person name="Tsamla T."/>
            <person name="Vassiliev H."/>
            <person name="Vo A."/>
            <person name="Wangchuk T."/>
            <person name="Wangdi T."/>
            <person name="Weiand M."/>
            <person name="Wilkinson J."/>
            <person name="Wilson A."/>
            <person name="Yadav S."/>
            <person name="Young G."/>
            <person name="Yu Q."/>
            <person name="Zembek L."/>
            <person name="Zhong D."/>
            <person name="Zimmer A."/>
            <person name="Zwirko Z."/>
            <person name="Jaffe D.B."/>
            <person name="Alvarez P."/>
            <person name="Brockman W."/>
            <person name="Butler J."/>
            <person name="Chin C."/>
            <person name="Gnerre S."/>
            <person name="Grabherr M."/>
            <person name="Kleber M."/>
            <person name="Mauceli E."/>
            <person name="MacCallum I."/>
        </authorList>
    </citation>
    <scope>NUCLEOTIDE SEQUENCE [LARGE SCALE GENOMIC DNA]</scope>
    <source>
        <strain evidence="2">Tucson 14030-0811.24</strain>
    </source>
</reference>